<evidence type="ECO:0000313" key="3">
    <source>
        <dbReference type="Proteomes" id="UP000282977"/>
    </source>
</evidence>
<dbReference type="Pfam" id="PF00583">
    <property type="entry name" value="Acetyltransf_1"/>
    <property type="match status" value="1"/>
</dbReference>
<accession>A0A437J7I8</accession>
<dbReference type="SUPFAM" id="SSF55729">
    <property type="entry name" value="Acyl-CoA N-acyltransferases (Nat)"/>
    <property type="match status" value="1"/>
</dbReference>
<dbReference type="EMBL" id="RZUL01000003">
    <property type="protein sequence ID" value="RVT40984.1"/>
    <property type="molecule type" value="Genomic_DNA"/>
</dbReference>
<dbReference type="GO" id="GO:0008080">
    <property type="term" value="F:N-acetyltransferase activity"/>
    <property type="evidence" value="ECO:0007669"/>
    <property type="project" value="InterPro"/>
</dbReference>
<dbReference type="NCBIfam" id="TIGR01575">
    <property type="entry name" value="rimI"/>
    <property type="match status" value="1"/>
</dbReference>
<gene>
    <name evidence="2" type="primary">rimI</name>
    <name evidence="2" type="ORF">ENE74_11050</name>
</gene>
<comment type="caution">
    <text evidence="2">The sequence shown here is derived from an EMBL/GenBank/DDBJ whole genome shotgun (WGS) entry which is preliminary data.</text>
</comment>
<name>A0A437J7I8_9SPHN</name>
<dbReference type="RefSeq" id="WP_127690982.1">
    <property type="nucleotide sequence ID" value="NZ_RZUL01000003.1"/>
</dbReference>
<dbReference type="PANTHER" id="PTHR43617:SF20">
    <property type="entry name" value="N-ALPHA-ACETYLTRANSFERASE RIMI"/>
    <property type="match status" value="1"/>
</dbReference>
<dbReference type="InterPro" id="IPR050276">
    <property type="entry name" value="MshD_Acetyltransferase"/>
</dbReference>
<keyword evidence="2" id="KW-0808">Transferase</keyword>
<protein>
    <submittedName>
        <fullName evidence="2">Ribosomal-protein-alanine N-acetyltransferase</fullName>
    </submittedName>
</protein>
<evidence type="ECO:0000313" key="2">
    <source>
        <dbReference type="EMBL" id="RVT40984.1"/>
    </source>
</evidence>
<dbReference type="PANTHER" id="PTHR43617">
    <property type="entry name" value="L-AMINO ACID N-ACETYLTRANSFERASE"/>
    <property type="match status" value="1"/>
</dbReference>
<dbReference type="Proteomes" id="UP000282977">
    <property type="component" value="Unassembled WGS sequence"/>
</dbReference>
<organism evidence="2 3">
    <name type="scientific">Sphingobium algorifonticola</name>
    <dbReference type="NCBI Taxonomy" id="2008318"/>
    <lineage>
        <taxon>Bacteria</taxon>
        <taxon>Pseudomonadati</taxon>
        <taxon>Pseudomonadota</taxon>
        <taxon>Alphaproteobacteria</taxon>
        <taxon>Sphingomonadales</taxon>
        <taxon>Sphingomonadaceae</taxon>
        <taxon>Sphingobium</taxon>
    </lineage>
</organism>
<keyword evidence="3" id="KW-1185">Reference proteome</keyword>
<dbReference type="PROSITE" id="PS51186">
    <property type="entry name" value="GNAT"/>
    <property type="match status" value="1"/>
</dbReference>
<dbReference type="InterPro" id="IPR000182">
    <property type="entry name" value="GNAT_dom"/>
</dbReference>
<dbReference type="AlphaFoldDB" id="A0A437J7I8"/>
<dbReference type="OrthoDB" id="9804026at2"/>
<feature type="domain" description="N-acetyltransferase" evidence="1">
    <location>
        <begin position="8"/>
        <end position="157"/>
    </location>
</feature>
<dbReference type="CDD" id="cd04301">
    <property type="entry name" value="NAT_SF"/>
    <property type="match status" value="1"/>
</dbReference>
<dbReference type="InterPro" id="IPR016181">
    <property type="entry name" value="Acyl_CoA_acyltransferase"/>
</dbReference>
<dbReference type="Gene3D" id="3.40.630.30">
    <property type="match status" value="1"/>
</dbReference>
<sequence length="157" mass="17375">MIHGLVLERHEQSDRKAQAAAMSVMDKAFDPAFGEAWNLSQLAGMMAMHGSWLTLAKLDAAVLGFALVRSIFDESELLLLAVDPGWRGRGIGSALLNDCIALARTRGIAMMHLEVRADNIATKLYKNTGFLHVNTRPDYYRGNDGKLRDALSYRLDL</sequence>
<reference evidence="2 3" key="1">
    <citation type="submission" date="2019-01" db="EMBL/GenBank/DDBJ databases">
        <authorList>
            <person name="Chen W.-M."/>
        </authorList>
    </citation>
    <scope>NUCLEOTIDE SEQUENCE [LARGE SCALE GENOMIC DNA]</scope>
    <source>
        <strain evidence="2 3">TLA-22</strain>
    </source>
</reference>
<proteinExistence type="predicted"/>
<evidence type="ECO:0000259" key="1">
    <source>
        <dbReference type="PROSITE" id="PS51186"/>
    </source>
</evidence>
<dbReference type="InterPro" id="IPR006464">
    <property type="entry name" value="AcTrfase_RimI/Ard1"/>
</dbReference>